<proteinExistence type="predicted"/>
<keyword evidence="4" id="KW-0547">Nucleotide-binding</keyword>
<comment type="caution">
    <text evidence="10">The sequence shown here is derived from an EMBL/GenBank/DDBJ whole genome shotgun (WGS) entry which is preliminary data.</text>
</comment>
<dbReference type="EMBL" id="CAMXCT020000507">
    <property type="protein sequence ID" value="CAL1133082.1"/>
    <property type="molecule type" value="Genomic_DNA"/>
</dbReference>
<evidence type="ECO:0000313" key="13">
    <source>
        <dbReference type="Proteomes" id="UP001152797"/>
    </source>
</evidence>
<protein>
    <recommendedName>
        <fullName evidence="1">non-specific serine/threonine protein kinase</fullName>
        <ecNumber evidence="1">2.7.11.1</ecNumber>
    </recommendedName>
</protein>
<dbReference type="InterPro" id="IPR011009">
    <property type="entry name" value="Kinase-like_dom_sf"/>
</dbReference>
<evidence type="ECO:0000256" key="1">
    <source>
        <dbReference type="ARBA" id="ARBA00012513"/>
    </source>
</evidence>
<sequence length="160" mass="18177">MFFELATGEFLFDPKKQKGDDWDRDEDHLALVAELLDGLPDKDFCLSGKYSKDFFNNSGKLKHIKNFKMWPLFGVLNEKYLFSEEDAKEMCDFLLPMLAWKPAERQAASEALKHSWVQATEAELDEYVKAEPPELPEATAPTEATEAPSTAESPESPEQV</sequence>
<evidence type="ECO:0000256" key="2">
    <source>
        <dbReference type="ARBA" id="ARBA00022527"/>
    </source>
</evidence>
<reference evidence="11" key="2">
    <citation type="submission" date="2024-04" db="EMBL/GenBank/DDBJ databases">
        <authorList>
            <person name="Chen Y."/>
            <person name="Shah S."/>
            <person name="Dougan E. K."/>
            <person name="Thang M."/>
            <person name="Chan C."/>
        </authorList>
    </citation>
    <scope>NUCLEOTIDE SEQUENCE [LARGE SCALE GENOMIC DNA]</scope>
</reference>
<evidence type="ECO:0000256" key="5">
    <source>
        <dbReference type="ARBA" id="ARBA00022777"/>
    </source>
</evidence>
<dbReference type="EMBL" id="CAMXCT030000507">
    <property type="protein sequence ID" value="CAL4767019.1"/>
    <property type="molecule type" value="Genomic_DNA"/>
</dbReference>
<dbReference type="GO" id="GO:0050684">
    <property type="term" value="P:regulation of mRNA processing"/>
    <property type="evidence" value="ECO:0007669"/>
    <property type="project" value="TreeGrafter"/>
</dbReference>
<dbReference type="GO" id="GO:0005524">
    <property type="term" value="F:ATP binding"/>
    <property type="evidence" value="ECO:0007669"/>
    <property type="project" value="UniProtKB-KW"/>
</dbReference>
<comment type="catalytic activity">
    <reaction evidence="7">
        <text>L-threonyl-[protein] + ATP = O-phospho-L-threonyl-[protein] + ADP + H(+)</text>
        <dbReference type="Rhea" id="RHEA:46608"/>
        <dbReference type="Rhea" id="RHEA-COMP:11060"/>
        <dbReference type="Rhea" id="RHEA-COMP:11605"/>
        <dbReference type="ChEBI" id="CHEBI:15378"/>
        <dbReference type="ChEBI" id="CHEBI:30013"/>
        <dbReference type="ChEBI" id="CHEBI:30616"/>
        <dbReference type="ChEBI" id="CHEBI:61977"/>
        <dbReference type="ChEBI" id="CHEBI:456216"/>
        <dbReference type="EC" id="2.7.11.1"/>
    </reaction>
</comment>
<dbReference type="PANTHER" id="PTHR47634:SF9">
    <property type="entry name" value="PROTEIN KINASE DOMAIN-CONTAINING PROTEIN-RELATED"/>
    <property type="match status" value="1"/>
</dbReference>
<evidence type="ECO:0000313" key="11">
    <source>
        <dbReference type="EMBL" id="CAL1133082.1"/>
    </source>
</evidence>
<dbReference type="OrthoDB" id="2649at2759"/>
<accession>A0A9P1BUX4</accession>
<dbReference type="SUPFAM" id="SSF56112">
    <property type="entry name" value="Protein kinase-like (PK-like)"/>
    <property type="match status" value="1"/>
</dbReference>
<evidence type="ECO:0000256" key="4">
    <source>
        <dbReference type="ARBA" id="ARBA00022741"/>
    </source>
</evidence>
<dbReference type="EC" id="2.7.11.1" evidence="1"/>
<evidence type="ECO:0000313" key="12">
    <source>
        <dbReference type="EMBL" id="CAL4767019.1"/>
    </source>
</evidence>
<organism evidence="10">
    <name type="scientific">Cladocopium goreaui</name>
    <dbReference type="NCBI Taxonomy" id="2562237"/>
    <lineage>
        <taxon>Eukaryota</taxon>
        <taxon>Sar</taxon>
        <taxon>Alveolata</taxon>
        <taxon>Dinophyceae</taxon>
        <taxon>Suessiales</taxon>
        <taxon>Symbiodiniaceae</taxon>
        <taxon>Cladocopium</taxon>
    </lineage>
</organism>
<gene>
    <name evidence="10" type="ORF">C1SCF055_LOCUS7642</name>
</gene>
<evidence type="ECO:0000256" key="9">
    <source>
        <dbReference type="SAM" id="MobiDB-lite"/>
    </source>
</evidence>
<dbReference type="EMBL" id="CAMXCT010000507">
    <property type="protein sequence ID" value="CAI3979707.1"/>
    <property type="molecule type" value="Genomic_DNA"/>
</dbReference>
<reference evidence="10" key="1">
    <citation type="submission" date="2022-10" db="EMBL/GenBank/DDBJ databases">
        <authorList>
            <person name="Chen Y."/>
            <person name="Dougan E. K."/>
            <person name="Chan C."/>
            <person name="Rhodes N."/>
            <person name="Thang M."/>
        </authorList>
    </citation>
    <scope>NUCLEOTIDE SEQUENCE</scope>
</reference>
<evidence type="ECO:0000256" key="6">
    <source>
        <dbReference type="ARBA" id="ARBA00022840"/>
    </source>
</evidence>
<keyword evidence="6" id="KW-0067">ATP-binding</keyword>
<feature type="compositionally biased region" description="Low complexity" evidence="9">
    <location>
        <begin position="136"/>
        <end position="160"/>
    </location>
</feature>
<comment type="catalytic activity">
    <reaction evidence="8">
        <text>L-seryl-[protein] + ATP = O-phospho-L-seryl-[protein] + ADP + H(+)</text>
        <dbReference type="Rhea" id="RHEA:17989"/>
        <dbReference type="Rhea" id="RHEA-COMP:9863"/>
        <dbReference type="Rhea" id="RHEA-COMP:11604"/>
        <dbReference type="ChEBI" id="CHEBI:15378"/>
        <dbReference type="ChEBI" id="CHEBI:29999"/>
        <dbReference type="ChEBI" id="CHEBI:30616"/>
        <dbReference type="ChEBI" id="CHEBI:83421"/>
        <dbReference type="ChEBI" id="CHEBI:456216"/>
        <dbReference type="EC" id="2.7.11.1"/>
    </reaction>
</comment>
<dbReference type="InterPro" id="IPR051334">
    <property type="entry name" value="SRPK"/>
</dbReference>
<keyword evidence="2" id="KW-0723">Serine/threonine-protein kinase</keyword>
<dbReference type="GO" id="GO:0004674">
    <property type="term" value="F:protein serine/threonine kinase activity"/>
    <property type="evidence" value="ECO:0007669"/>
    <property type="project" value="UniProtKB-KW"/>
</dbReference>
<name>A0A9P1BUX4_9DINO</name>
<dbReference type="AlphaFoldDB" id="A0A9P1BUX4"/>
<keyword evidence="13" id="KW-1185">Reference proteome</keyword>
<evidence type="ECO:0000256" key="3">
    <source>
        <dbReference type="ARBA" id="ARBA00022679"/>
    </source>
</evidence>
<keyword evidence="5 12" id="KW-0418">Kinase</keyword>
<evidence type="ECO:0000256" key="7">
    <source>
        <dbReference type="ARBA" id="ARBA00047899"/>
    </source>
</evidence>
<feature type="region of interest" description="Disordered" evidence="9">
    <location>
        <begin position="125"/>
        <end position="160"/>
    </location>
</feature>
<dbReference type="Gene3D" id="1.10.510.10">
    <property type="entry name" value="Transferase(Phosphotransferase) domain 1"/>
    <property type="match status" value="1"/>
</dbReference>
<keyword evidence="3" id="KW-0808">Transferase</keyword>
<evidence type="ECO:0000313" key="10">
    <source>
        <dbReference type="EMBL" id="CAI3979707.1"/>
    </source>
</evidence>
<evidence type="ECO:0000256" key="8">
    <source>
        <dbReference type="ARBA" id="ARBA00048679"/>
    </source>
</evidence>
<dbReference type="PANTHER" id="PTHR47634">
    <property type="entry name" value="PROTEIN KINASE DOMAIN-CONTAINING PROTEIN-RELATED"/>
    <property type="match status" value="1"/>
</dbReference>
<dbReference type="GO" id="GO:0000245">
    <property type="term" value="P:spliceosomal complex assembly"/>
    <property type="evidence" value="ECO:0007669"/>
    <property type="project" value="TreeGrafter"/>
</dbReference>
<dbReference type="Proteomes" id="UP001152797">
    <property type="component" value="Unassembled WGS sequence"/>
</dbReference>